<dbReference type="GO" id="GO:0000156">
    <property type="term" value="F:phosphorelay response regulator activity"/>
    <property type="evidence" value="ECO:0007669"/>
    <property type="project" value="TreeGrafter"/>
</dbReference>
<evidence type="ECO:0000256" key="5">
    <source>
        <dbReference type="ARBA" id="ARBA00022553"/>
    </source>
</evidence>
<dbReference type="InterPro" id="IPR036890">
    <property type="entry name" value="HATPase_C_sf"/>
</dbReference>
<evidence type="ECO:0000256" key="7">
    <source>
        <dbReference type="ARBA" id="ARBA00022679"/>
    </source>
</evidence>
<evidence type="ECO:0000256" key="2">
    <source>
        <dbReference type="ARBA" id="ARBA00006402"/>
    </source>
</evidence>
<keyword evidence="14" id="KW-1185">Reference proteome</keyword>
<evidence type="ECO:0000259" key="12">
    <source>
        <dbReference type="PROSITE" id="PS50109"/>
    </source>
</evidence>
<dbReference type="InterPro" id="IPR005467">
    <property type="entry name" value="His_kinase_dom"/>
</dbReference>
<dbReference type="SMART" id="SM00065">
    <property type="entry name" value="GAF"/>
    <property type="match status" value="1"/>
</dbReference>
<comment type="catalytic activity">
    <reaction evidence="1">
        <text>ATP + protein L-histidine = ADP + protein N-phospho-L-histidine.</text>
        <dbReference type="EC" id="2.7.13.3"/>
    </reaction>
</comment>
<keyword evidence="6" id="KW-0716">Sensory transduction</keyword>
<dbReference type="PRINTS" id="PR01033">
    <property type="entry name" value="PHYTOCHROME"/>
</dbReference>
<dbReference type="InterPro" id="IPR003018">
    <property type="entry name" value="GAF"/>
</dbReference>
<evidence type="ECO:0000256" key="1">
    <source>
        <dbReference type="ARBA" id="ARBA00000085"/>
    </source>
</evidence>
<name>A3IMT6_9CHRO</name>
<keyword evidence="8 13" id="KW-0418">Kinase</keyword>
<evidence type="ECO:0000259" key="11">
    <source>
        <dbReference type="PROSITE" id="PS50046"/>
    </source>
</evidence>
<dbReference type="InterPro" id="IPR036097">
    <property type="entry name" value="HisK_dim/P_sf"/>
</dbReference>
<dbReference type="EC" id="2.7.13.3" evidence="3"/>
<evidence type="ECO:0000256" key="3">
    <source>
        <dbReference type="ARBA" id="ARBA00012438"/>
    </source>
</evidence>
<feature type="domain" description="Phytochrome chromophore attachment site" evidence="11">
    <location>
        <begin position="92"/>
        <end position="250"/>
    </location>
</feature>
<dbReference type="FunFam" id="3.30.565.10:FF:000006">
    <property type="entry name" value="Sensor histidine kinase WalK"/>
    <property type="match status" value="1"/>
</dbReference>
<dbReference type="Proteomes" id="UP000003781">
    <property type="component" value="Unassembled WGS sequence"/>
</dbReference>
<feature type="domain" description="Histidine kinase" evidence="12">
    <location>
        <begin position="474"/>
        <end position="702"/>
    </location>
</feature>
<proteinExistence type="inferred from homology"/>
<dbReference type="Pfam" id="PF02518">
    <property type="entry name" value="HATPase_c"/>
    <property type="match status" value="1"/>
</dbReference>
<dbReference type="Pfam" id="PF00360">
    <property type="entry name" value="PHY"/>
    <property type="match status" value="1"/>
</dbReference>
<dbReference type="SUPFAM" id="SSF47384">
    <property type="entry name" value="Homodimeric domain of signal transducing histidine kinase"/>
    <property type="match status" value="1"/>
</dbReference>
<evidence type="ECO:0000256" key="6">
    <source>
        <dbReference type="ARBA" id="ARBA00022606"/>
    </source>
</evidence>
<dbReference type="SUPFAM" id="SSF55874">
    <property type="entry name" value="ATPase domain of HSP90 chaperone/DNA topoisomerase II/histidine kinase"/>
    <property type="match status" value="1"/>
</dbReference>
<dbReference type="SMART" id="SM00388">
    <property type="entry name" value="HisKA"/>
    <property type="match status" value="1"/>
</dbReference>
<evidence type="ECO:0000313" key="14">
    <source>
        <dbReference type="Proteomes" id="UP000003781"/>
    </source>
</evidence>
<evidence type="ECO:0000256" key="10">
    <source>
        <dbReference type="ARBA" id="ARBA00023170"/>
    </source>
</evidence>
<dbReference type="InterPro" id="IPR029016">
    <property type="entry name" value="GAF-like_dom_sf"/>
</dbReference>
<dbReference type="InterPro" id="IPR016132">
    <property type="entry name" value="Phyto_chromo_attachment"/>
</dbReference>
<dbReference type="SMART" id="SM00387">
    <property type="entry name" value="HATPase_c"/>
    <property type="match status" value="1"/>
</dbReference>
<dbReference type="InterPro" id="IPR013515">
    <property type="entry name" value="Phytochrome_cen-reg"/>
</dbReference>
<dbReference type="Gene3D" id="1.10.287.130">
    <property type="match status" value="1"/>
</dbReference>
<organism evidence="13 14">
    <name type="scientific">Crocosphaera chwakensis CCY0110</name>
    <dbReference type="NCBI Taxonomy" id="391612"/>
    <lineage>
        <taxon>Bacteria</taxon>
        <taxon>Bacillati</taxon>
        <taxon>Cyanobacteriota</taxon>
        <taxon>Cyanophyceae</taxon>
        <taxon>Oscillatoriophycideae</taxon>
        <taxon>Chroococcales</taxon>
        <taxon>Aphanothecaceae</taxon>
        <taxon>Crocosphaera</taxon>
        <taxon>Crocosphaera chwakensis</taxon>
    </lineage>
</organism>
<gene>
    <name evidence="13" type="ORF">CY0110_24801</name>
</gene>
<dbReference type="PANTHER" id="PTHR42878">
    <property type="entry name" value="TWO-COMPONENT HISTIDINE KINASE"/>
    <property type="match status" value="1"/>
</dbReference>
<dbReference type="PROSITE" id="PS50046">
    <property type="entry name" value="PHYTOCHROME_2"/>
    <property type="match status" value="1"/>
</dbReference>
<evidence type="ECO:0000313" key="13">
    <source>
        <dbReference type="EMBL" id="EAZ92189.1"/>
    </source>
</evidence>
<dbReference type="Pfam" id="PF00512">
    <property type="entry name" value="HisKA"/>
    <property type="match status" value="1"/>
</dbReference>
<comment type="similarity">
    <text evidence="2">In the N-terminal section; belongs to the phytochrome family.</text>
</comment>
<dbReference type="GO" id="GO:0009881">
    <property type="term" value="F:photoreceptor activity"/>
    <property type="evidence" value="ECO:0007669"/>
    <property type="project" value="UniProtKB-KW"/>
</dbReference>
<evidence type="ECO:0000256" key="9">
    <source>
        <dbReference type="ARBA" id="ARBA00022991"/>
    </source>
</evidence>
<sequence length="702" mass="81621">MPPESLRIIIGQDQIDKILRYLDKKDFQGVDCLELSLSNNKNEKLFYIGNIHRYDQVLFLELEKYFPQEEISLIDFYQASEFSISQINNNLSLQELCQISAQEIRKLSGFDRVMIYQFDHDWHGKVVAESKITDIESYLGLHFPAEDIPPLSRHLFSLQPLRFIPNVNYKSVKFLPNNNPITEEALDLSYCILRGVAPVHLEYLQNMGIAASMTISLVKNNQLWGLIACHNKTPKLVSIGVRMACKLFARVLILELTNLIENNDFRYKLQIQSKENKLVQSISKQDNFLQVLVQHKSDFLGLFDAKGLGIYLEDTYSTIGDCPEKEQVVELIRWIQNSNVQPIFYTNQLSGVYPKAEEYKTIASGVLAMKLSNNPWQYILWFRPEEQQIVNWAGSRNKLVYVDKNQKLHPRNSFKQWKEIVDGKSLPWQTIEIETALELRKSILEMGFKQMNKLTKLNDELQQKNQDLDAFAYIASHDLKEPLRGIYNYANFLLEDYSDRIDEDGVYQLKTLVRLSKKMSNLLDSLLEYSRLGRANFSSEEVDLNEVIEQVLDMVKGRWEENSVTLNIPRPLPIIQADSARLHDLYMNLITNSIKYNDKEEKIIEVGYVNREEMLSKFPYEEVHDFNYSQFIFYVRDNGIGISPEHEKKIFQIFKRLHPPERYGGGTGIGLTIVQKIIERHGGKIWINSIVDQGTTFYFTLT</sequence>
<dbReference type="InterPro" id="IPR050351">
    <property type="entry name" value="BphY/WalK/GraS-like"/>
</dbReference>
<dbReference type="GO" id="GO:0007234">
    <property type="term" value="P:osmosensory signaling via phosphorelay pathway"/>
    <property type="evidence" value="ECO:0007669"/>
    <property type="project" value="TreeGrafter"/>
</dbReference>
<dbReference type="Gene3D" id="3.30.450.20">
    <property type="entry name" value="PAS domain"/>
    <property type="match status" value="1"/>
</dbReference>
<dbReference type="CDD" id="cd00082">
    <property type="entry name" value="HisKA"/>
    <property type="match status" value="1"/>
</dbReference>
<dbReference type="PROSITE" id="PS50109">
    <property type="entry name" value="HIS_KIN"/>
    <property type="match status" value="1"/>
</dbReference>
<dbReference type="Pfam" id="PF01590">
    <property type="entry name" value="GAF"/>
    <property type="match status" value="1"/>
</dbReference>
<keyword evidence="5" id="KW-0597">Phosphoprotein</keyword>
<keyword evidence="4" id="KW-0600">Photoreceptor protein</keyword>
<dbReference type="GO" id="GO:0000155">
    <property type="term" value="F:phosphorelay sensor kinase activity"/>
    <property type="evidence" value="ECO:0007669"/>
    <property type="project" value="InterPro"/>
</dbReference>
<dbReference type="PANTHER" id="PTHR42878:SF15">
    <property type="entry name" value="BACTERIOPHYTOCHROME"/>
    <property type="match status" value="1"/>
</dbReference>
<dbReference type="InterPro" id="IPR003594">
    <property type="entry name" value="HATPase_dom"/>
</dbReference>
<dbReference type="Gene3D" id="3.30.565.10">
    <property type="entry name" value="Histidine kinase-like ATPase, C-terminal domain"/>
    <property type="match status" value="1"/>
</dbReference>
<dbReference type="eggNOG" id="COG4251">
    <property type="taxonomic scope" value="Bacteria"/>
</dbReference>
<dbReference type="GO" id="GO:0009584">
    <property type="term" value="P:detection of visible light"/>
    <property type="evidence" value="ECO:0007669"/>
    <property type="project" value="InterPro"/>
</dbReference>
<reference evidence="13 14" key="1">
    <citation type="submission" date="2007-03" db="EMBL/GenBank/DDBJ databases">
        <authorList>
            <person name="Stal L."/>
            <person name="Ferriera S."/>
            <person name="Johnson J."/>
            <person name="Kravitz S."/>
            <person name="Beeson K."/>
            <person name="Sutton G."/>
            <person name="Rogers Y.-H."/>
            <person name="Friedman R."/>
            <person name="Frazier M."/>
            <person name="Venter J.C."/>
        </authorList>
    </citation>
    <scope>NUCLEOTIDE SEQUENCE [LARGE SCALE GENOMIC DNA]</scope>
    <source>
        <strain evidence="13 14">CCY0110</strain>
    </source>
</reference>
<evidence type="ECO:0000256" key="4">
    <source>
        <dbReference type="ARBA" id="ARBA00022543"/>
    </source>
</evidence>
<keyword evidence="7" id="KW-0808">Transferase</keyword>
<dbReference type="SUPFAM" id="SSF55781">
    <property type="entry name" value="GAF domain-like"/>
    <property type="match status" value="2"/>
</dbReference>
<comment type="caution">
    <text evidence="13">The sequence shown here is derived from an EMBL/GenBank/DDBJ whole genome shotgun (WGS) entry which is preliminary data.</text>
</comment>
<evidence type="ECO:0000256" key="8">
    <source>
        <dbReference type="ARBA" id="ARBA00022777"/>
    </source>
</evidence>
<dbReference type="InterPro" id="IPR001294">
    <property type="entry name" value="Phytochrome"/>
</dbReference>
<dbReference type="EMBL" id="AAXW01000008">
    <property type="protein sequence ID" value="EAZ92189.1"/>
    <property type="molecule type" value="Genomic_DNA"/>
</dbReference>
<accession>A3IMT6</accession>
<dbReference type="OrthoDB" id="9760752at2"/>
<dbReference type="GO" id="GO:0006355">
    <property type="term" value="P:regulation of DNA-templated transcription"/>
    <property type="evidence" value="ECO:0007669"/>
    <property type="project" value="InterPro"/>
</dbReference>
<dbReference type="GO" id="GO:0030295">
    <property type="term" value="F:protein kinase activator activity"/>
    <property type="evidence" value="ECO:0007669"/>
    <property type="project" value="TreeGrafter"/>
</dbReference>
<dbReference type="InterPro" id="IPR003661">
    <property type="entry name" value="HisK_dim/P_dom"/>
</dbReference>
<dbReference type="RefSeq" id="WP_008274693.1">
    <property type="nucleotide sequence ID" value="NZ_AAXW01000008.1"/>
</dbReference>
<dbReference type="Gene3D" id="3.30.450.40">
    <property type="match status" value="1"/>
</dbReference>
<protein>
    <recommendedName>
        <fullName evidence="3">histidine kinase</fullName>
        <ecNumber evidence="3">2.7.13.3</ecNumber>
    </recommendedName>
</protein>
<dbReference type="AlphaFoldDB" id="A3IMT6"/>
<dbReference type="InterPro" id="IPR043150">
    <property type="entry name" value="Phytochrome_PHY_sf"/>
</dbReference>
<keyword evidence="10" id="KW-0675">Receptor</keyword>
<keyword evidence="9" id="KW-0157">Chromophore</keyword>
<dbReference type="Gene3D" id="3.30.450.270">
    <property type="match status" value="1"/>
</dbReference>